<proteinExistence type="predicted"/>
<organism evidence="1 2">
    <name type="scientific">Naganishia vaughanmartiniae</name>
    <dbReference type="NCBI Taxonomy" id="1424756"/>
    <lineage>
        <taxon>Eukaryota</taxon>
        <taxon>Fungi</taxon>
        <taxon>Dikarya</taxon>
        <taxon>Basidiomycota</taxon>
        <taxon>Agaricomycotina</taxon>
        <taxon>Tremellomycetes</taxon>
        <taxon>Filobasidiales</taxon>
        <taxon>Filobasidiaceae</taxon>
        <taxon>Naganishia</taxon>
    </lineage>
</organism>
<sequence>MLESSSVARAEIQQEVADNDKGDTGYANKTYAKACKSIAACPIPYGNLNELLSLQNVGKVVLSRLMKKQKEYYLARGVEIPPNGGGGLEVSANAGADPQPVGDAPSGSRPNGRGKAAAAAADVDSDQGEASDPSFNMRLQAGGGSKYHFRCSTLFHPCS</sequence>
<keyword evidence="2" id="KW-1185">Reference proteome</keyword>
<dbReference type="EMBL" id="JASBWU010000008">
    <property type="protein sequence ID" value="KAJ9119718.1"/>
    <property type="molecule type" value="Genomic_DNA"/>
</dbReference>
<protein>
    <submittedName>
        <fullName evidence="1">Uncharacterized protein</fullName>
    </submittedName>
</protein>
<evidence type="ECO:0000313" key="2">
    <source>
        <dbReference type="Proteomes" id="UP001243375"/>
    </source>
</evidence>
<gene>
    <name evidence="1" type="ORF">QFC22_003428</name>
</gene>
<evidence type="ECO:0000313" key="1">
    <source>
        <dbReference type="EMBL" id="KAJ9119718.1"/>
    </source>
</evidence>
<name>A0ACC2X7W8_9TREE</name>
<reference evidence="1" key="1">
    <citation type="submission" date="2023-04" db="EMBL/GenBank/DDBJ databases">
        <title>Draft Genome sequencing of Naganishia species isolated from polar environments using Oxford Nanopore Technology.</title>
        <authorList>
            <person name="Leo P."/>
            <person name="Venkateswaran K."/>
        </authorList>
    </citation>
    <scope>NUCLEOTIDE SEQUENCE</scope>
    <source>
        <strain evidence="1">MNA-CCFEE 5425</strain>
    </source>
</reference>
<comment type="caution">
    <text evidence="1">The sequence shown here is derived from an EMBL/GenBank/DDBJ whole genome shotgun (WGS) entry which is preliminary data.</text>
</comment>
<accession>A0ACC2X7W8</accession>
<dbReference type="Proteomes" id="UP001243375">
    <property type="component" value="Unassembled WGS sequence"/>
</dbReference>